<dbReference type="RefSeq" id="WP_204697442.1">
    <property type="nucleotide sequence ID" value="NZ_JAFBEC010000005.1"/>
</dbReference>
<proteinExistence type="predicted"/>
<keyword evidence="1" id="KW-0812">Transmembrane</keyword>
<keyword evidence="1" id="KW-1133">Transmembrane helix</keyword>
<feature type="transmembrane region" description="Helical" evidence="1">
    <location>
        <begin position="6"/>
        <end position="37"/>
    </location>
</feature>
<protein>
    <submittedName>
        <fullName evidence="2">F0F1-type ATP synthase assembly protein I</fullName>
    </submittedName>
</protein>
<evidence type="ECO:0000313" key="2">
    <source>
        <dbReference type="EMBL" id="MBM7632957.1"/>
    </source>
</evidence>
<name>A0ABS2PCC5_9BACL</name>
<dbReference type="EMBL" id="JAFBEC010000005">
    <property type="protein sequence ID" value="MBM7632957.1"/>
    <property type="molecule type" value="Genomic_DNA"/>
</dbReference>
<comment type="caution">
    <text evidence="2">The sequence shown here is derived from an EMBL/GenBank/DDBJ whole genome shotgun (WGS) entry which is preliminary data.</text>
</comment>
<accession>A0ABS2PCC5</accession>
<sequence length="45" mass="4576">MIAILIAGGVLIGLGIGLFLDYVTAGLLIGAGIGLIAEYFVQRKA</sequence>
<keyword evidence="3" id="KW-1185">Reference proteome</keyword>
<reference evidence="2 3" key="1">
    <citation type="submission" date="2021-01" db="EMBL/GenBank/DDBJ databases">
        <title>Genomic Encyclopedia of Type Strains, Phase IV (KMG-IV): sequencing the most valuable type-strain genomes for metagenomic binning, comparative biology and taxonomic classification.</title>
        <authorList>
            <person name="Goeker M."/>
        </authorList>
    </citation>
    <scope>NUCLEOTIDE SEQUENCE [LARGE SCALE GENOMIC DNA]</scope>
    <source>
        <strain evidence="2 3">DSM 25540</strain>
    </source>
</reference>
<dbReference type="Proteomes" id="UP000741863">
    <property type="component" value="Unassembled WGS sequence"/>
</dbReference>
<gene>
    <name evidence="2" type="ORF">JOD17_002051</name>
</gene>
<organism evidence="2 3">
    <name type="scientific">Geomicrobium sediminis</name>
    <dbReference type="NCBI Taxonomy" id="1347788"/>
    <lineage>
        <taxon>Bacteria</taxon>
        <taxon>Bacillati</taxon>
        <taxon>Bacillota</taxon>
        <taxon>Bacilli</taxon>
        <taxon>Bacillales</taxon>
        <taxon>Geomicrobium</taxon>
    </lineage>
</organism>
<evidence type="ECO:0000256" key="1">
    <source>
        <dbReference type="SAM" id="Phobius"/>
    </source>
</evidence>
<keyword evidence="1" id="KW-0472">Membrane</keyword>
<evidence type="ECO:0000313" key="3">
    <source>
        <dbReference type="Proteomes" id="UP000741863"/>
    </source>
</evidence>